<gene>
    <name evidence="11" type="ORF">KALB_7020</name>
</gene>
<evidence type="ECO:0000256" key="4">
    <source>
        <dbReference type="ARBA" id="ARBA00022692"/>
    </source>
</evidence>
<dbReference type="SUPFAM" id="SSF161111">
    <property type="entry name" value="Cation efflux protein transmembrane domain-like"/>
    <property type="match status" value="1"/>
</dbReference>
<feature type="transmembrane region" description="Helical" evidence="8">
    <location>
        <begin position="75"/>
        <end position="98"/>
    </location>
</feature>
<proteinExistence type="inferred from homology"/>
<keyword evidence="12" id="KW-1185">Reference proteome</keyword>
<evidence type="ECO:0000256" key="5">
    <source>
        <dbReference type="ARBA" id="ARBA00022989"/>
    </source>
</evidence>
<evidence type="ECO:0000256" key="6">
    <source>
        <dbReference type="ARBA" id="ARBA00023065"/>
    </source>
</evidence>
<dbReference type="PANTHER" id="PTHR11562">
    <property type="entry name" value="CATION EFFLUX PROTEIN/ ZINC TRANSPORTER"/>
    <property type="match status" value="1"/>
</dbReference>
<dbReference type="GO" id="GO:0005886">
    <property type="term" value="C:plasma membrane"/>
    <property type="evidence" value="ECO:0007669"/>
    <property type="project" value="TreeGrafter"/>
</dbReference>
<feature type="transmembrane region" description="Helical" evidence="8">
    <location>
        <begin position="146"/>
        <end position="171"/>
    </location>
</feature>
<dbReference type="Pfam" id="PF16916">
    <property type="entry name" value="ZT_dimer"/>
    <property type="match status" value="1"/>
</dbReference>
<evidence type="ECO:0000256" key="3">
    <source>
        <dbReference type="ARBA" id="ARBA00022448"/>
    </source>
</evidence>
<dbReference type="Gene3D" id="1.20.1510.10">
    <property type="entry name" value="Cation efflux protein transmembrane domain"/>
    <property type="match status" value="1"/>
</dbReference>
<feature type="domain" description="Cation efflux protein cytoplasmic" evidence="10">
    <location>
        <begin position="213"/>
        <end position="277"/>
    </location>
</feature>
<comment type="subcellular location">
    <subcellularLocation>
        <location evidence="1">Membrane</location>
        <topology evidence="1">Multi-pass membrane protein</topology>
    </subcellularLocation>
</comment>
<keyword evidence="3" id="KW-0813">Transport</keyword>
<evidence type="ECO:0000259" key="9">
    <source>
        <dbReference type="Pfam" id="PF01545"/>
    </source>
</evidence>
<dbReference type="InterPro" id="IPR002524">
    <property type="entry name" value="Cation_efflux"/>
</dbReference>
<feature type="transmembrane region" description="Helical" evidence="8">
    <location>
        <begin position="42"/>
        <end position="63"/>
    </location>
</feature>
<dbReference type="STRING" id="1449976.KALB_7020"/>
<dbReference type="EMBL" id="CP007155">
    <property type="protein sequence ID" value="AHI00378.1"/>
    <property type="molecule type" value="Genomic_DNA"/>
</dbReference>
<dbReference type="eggNOG" id="COG1230">
    <property type="taxonomic scope" value="Bacteria"/>
</dbReference>
<evidence type="ECO:0000256" key="8">
    <source>
        <dbReference type="SAM" id="Phobius"/>
    </source>
</evidence>
<organism evidence="11 12">
    <name type="scientific">Kutzneria albida DSM 43870</name>
    <dbReference type="NCBI Taxonomy" id="1449976"/>
    <lineage>
        <taxon>Bacteria</taxon>
        <taxon>Bacillati</taxon>
        <taxon>Actinomycetota</taxon>
        <taxon>Actinomycetes</taxon>
        <taxon>Pseudonocardiales</taxon>
        <taxon>Pseudonocardiaceae</taxon>
        <taxon>Kutzneria</taxon>
    </lineage>
</organism>
<dbReference type="Proteomes" id="UP000019225">
    <property type="component" value="Chromosome"/>
</dbReference>
<dbReference type="GO" id="GO:0005385">
    <property type="term" value="F:zinc ion transmembrane transporter activity"/>
    <property type="evidence" value="ECO:0007669"/>
    <property type="project" value="TreeGrafter"/>
</dbReference>
<dbReference type="InterPro" id="IPR027470">
    <property type="entry name" value="Cation_efflux_CTD"/>
</dbReference>
<evidence type="ECO:0000256" key="2">
    <source>
        <dbReference type="ARBA" id="ARBA00008873"/>
    </source>
</evidence>
<comment type="similarity">
    <text evidence="2">Belongs to the cation diffusion facilitator (CDF) transporter (TC 2.A.4) family. SLC30A subfamily.</text>
</comment>
<dbReference type="AlphaFoldDB" id="W5WHN4"/>
<dbReference type="InterPro" id="IPR058533">
    <property type="entry name" value="Cation_efflux_TM"/>
</dbReference>
<name>W5WHN4_9PSEU</name>
<evidence type="ECO:0000259" key="10">
    <source>
        <dbReference type="Pfam" id="PF16916"/>
    </source>
</evidence>
<dbReference type="InterPro" id="IPR050681">
    <property type="entry name" value="CDF/SLC30A"/>
</dbReference>
<dbReference type="HOGENOM" id="CLU_013430_0_0_11"/>
<keyword evidence="6" id="KW-0406">Ion transport</keyword>
<dbReference type="PATRIC" id="fig|1449976.3.peg.7050"/>
<keyword evidence="4 8" id="KW-0812">Transmembrane</keyword>
<keyword evidence="7 8" id="KW-0472">Membrane</keyword>
<dbReference type="NCBIfam" id="TIGR01297">
    <property type="entry name" value="CDF"/>
    <property type="match status" value="1"/>
</dbReference>
<keyword evidence="5 8" id="KW-1133">Transmembrane helix</keyword>
<dbReference type="Pfam" id="PF01545">
    <property type="entry name" value="Cation_efflux"/>
    <property type="match status" value="1"/>
</dbReference>
<dbReference type="RefSeq" id="WP_025360230.1">
    <property type="nucleotide sequence ID" value="NZ_CP007155.1"/>
</dbReference>
<feature type="transmembrane region" description="Helical" evidence="8">
    <location>
        <begin position="12"/>
        <end position="36"/>
    </location>
</feature>
<protein>
    <recommendedName>
        <fullName evidence="13">Cation diffusion facilitator family transporter</fullName>
    </recommendedName>
</protein>
<dbReference type="InterPro" id="IPR036837">
    <property type="entry name" value="Cation_efflux_CTD_sf"/>
</dbReference>
<evidence type="ECO:0008006" key="13">
    <source>
        <dbReference type="Google" id="ProtNLM"/>
    </source>
</evidence>
<evidence type="ECO:0000313" key="12">
    <source>
        <dbReference type="Proteomes" id="UP000019225"/>
    </source>
</evidence>
<dbReference type="OrthoDB" id="9809646at2"/>
<dbReference type="InterPro" id="IPR027469">
    <property type="entry name" value="Cation_efflux_TMD_sf"/>
</dbReference>
<evidence type="ECO:0000313" key="11">
    <source>
        <dbReference type="EMBL" id="AHI00378.1"/>
    </source>
</evidence>
<evidence type="ECO:0000256" key="7">
    <source>
        <dbReference type="ARBA" id="ARBA00023136"/>
    </source>
</evidence>
<evidence type="ECO:0000256" key="1">
    <source>
        <dbReference type="ARBA" id="ARBA00004141"/>
    </source>
</evidence>
<feature type="domain" description="Cation efflux protein transmembrane" evidence="9">
    <location>
        <begin position="14"/>
        <end position="203"/>
    </location>
</feature>
<reference evidence="11 12" key="1">
    <citation type="journal article" date="2014" name="BMC Genomics">
        <title>Complete genome sequence of producer of the glycopeptide antibiotic Aculeximycin Kutzneria albida DSM 43870T, a representative of minor genus of Pseudonocardiaceae.</title>
        <authorList>
            <person name="Rebets Y."/>
            <person name="Tokovenko B."/>
            <person name="Lushchyk I."/>
            <person name="Ruckert C."/>
            <person name="Zaburannyi N."/>
            <person name="Bechthold A."/>
            <person name="Kalinowski J."/>
            <person name="Luzhetskyy A."/>
        </authorList>
    </citation>
    <scope>NUCLEOTIDE SEQUENCE [LARGE SCALE GENOMIC DNA]</scope>
    <source>
        <strain evidence="11">DSM 43870</strain>
    </source>
</reference>
<accession>W5WHN4</accession>
<sequence length="289" mass="29654">MSAARADQRRRLCLVLAISSAVIAVEVVGGLLTGSLALLADAVHLGVDSLGVLLALIAVLLAARPATARFSFGYLRAEVLAALVNAVLVTGIGITILVEAVQRFAEPPEVSSGGMLLVSLLASAGMACSVLLLLGAQGKSLNVRAAFLEVLSDALAAATTALASLVILLTGFQRADAIASALIGVAILPRAWVLLREAVTVLLEAVPRGVDPVRLRADLLAEPGVRGVHDLHVWTVTSGSPVLTAHVVGESGPDLIDRLAARVRQGWGIAHSSFQVEDAGPRPGCPAHA</sequence>
<dbReference type="KEGG" id="kal:KALB_7020"/>
<feature type="transmembrane region" description="Helical" evidence="8">
    <location>
        <begin position="110"/>
        <end position="134"/>
    </location>
</feature>
<dbReference type="PANTHER" id="PTHR11562:SF17">
    <property type="entry name" value="RE54080P-RELATED"/>
    <property type="match status" value="1"/>
</dbReference>
<dbReference type="SUPFAM" id="SSF160240">
    <property type="entry name" value="Cation efflux protein cytoplasmic domain-like"/>
    <property type="match status" value="1"/>
</dbReference>